<accession>A0A9X1B7M3</accession>
<sequence length="300" mass="33000">MPDHPIDPLNVDIFGEVLFDCFPDGRRVLGGAPFNVAWHLRAFGAAPRLISAVGDDADGMQVRRAMQQWRMDTSGLQTDPNHPTGAVRVRLEQGEPSYEIIPDRAFDHIRPPERPSSAPVLYHGTLALRRPTSANALQGLRETAPGMRFLDVNLRDPWWSLEQTRDLLQGAHWVKLNRAELSLLSGLAAASETALREQAAVFLRTYALRGLVVTLGSEGALALSREQAPVRVAPEPSAAIQDTVGAGDAFASVFILGLLRQWPLESTLERAQSFASRIVEQRGATAADPGLYEPFLERWE</sequence>
<evidence type="ECO:0000256" key="5">
    <source>
        <dbReference type="ARBA" id="ARBA00022840"/>
    </source>
</evidence>
<reference evidence="7 8" key="1">
    <citation type="journal article" date="2020" name="Microorganisms">
        <title>Osmotic Adaptation and Compatible Solute Biosynthesis of Phototrophic Bacteria as Revealed from Genome Analyses.</title>
        <authorList>
            <person name="Imhoff J.F."/>
            <person name="Rahn T."/>
            <person name="Kunzel S."/>
            <person name="Keller A."/>
            <person name="Neulinger S.C."/>
        </authorList>
    </citation>
    <scope>NUCLEOTIDE SEQUENCE [LARGE SCALE GENOMIC DNA]</scope>
    <source>
        <strain evidence="7 8">DSM 21303</strain>
    </source>
</reference>
<dbReference type="InterPro" id="IPR002173">
    <property type="entry name" value="Carboh/pur_kinase_PfkB_CS"/>
</dbReference>
<evidence type="ECO:0000256" key="4">
    <source>
        <dbReference type="ARBA" id="ARBA00022777"/>
    </source>
</evidence>
<feature type="domain" description="Carbohydrate kinase PfkB" evidence="6">
    <location>
        <begin position="26"/>
        <end position="287"/>
    </location>
</feature>
<dbReference type="AlphaFoldDB" id="A0A9X1B7M3"/>
<keyword evidence="5" id="KW-0067">ATP-binding</keyword>
<dbReference type="Proteomes" id="UP001138802">
    <property type="component" value="Unassembled WGS sequence"/>
</dbReference>
<dbReference type="GO" id="GO:0005524">
    <property type="term" value="F:ATP binding"/>
    <property type="evidence" value="ECO:0007669"/>
    <property type="project" value="UniProtKB-KW"/>
</dbReference>
<dbReference type="Pfam" id="PF00294">
    <property type="entry name" value="PfkB"/>
    <property type="match status" value="1"/>
</dbReference>
<keyword evidence="4 7" id="KW-0418">Kinase</keyword>
<dbReference type="RefSeq" id="WP_200386800.1">
    <property type="nucleotide sequence ID" value="NZ_NRSD01000003.1"/>
</dbReference>
<dbReference type="PANTHER" id="PTHR43085">
    <property type="entry name" value="HEXOKINASE FAMILY MEMBER"/>
    <property type="match status" value="1"/>
</dbReference>
<keyword evidence="3" id="KW-0547">Nucleotide-binding</keyword>
<evidence type="ECO:0000256" key="2">
    <source>
        <dbReference type="ARBA" id="ARBA00022679"/>
    </source>
</evidence>
<evidence type="ECO:0000313" key="8">
    <source>
        <dbReference type="Proteomes" id="UP001138802"/>
    </source>
</evidence>
<dbReference type="PROSITE" id="PS00583">
    <property type="entry name" value="PFKB_KINASES_1"/>
    <property type="match status" value="1"/>
</dbReference>
<dbReference type="EMBL" id="NRSD01000003">
    <property type="protein sequence ID" value="MBK1643999.1"/>
    <property type="molecule type" value="Genomic_DNA"/>
</dbReference>
<keyword evidence="2" id="KW-0808">Transferase</keyword>
<keyword evidence="8" id="KW-1185">Reference proteome</keyword>
<dbReference type="InterPro" id="IPR011611">
    <property type="entry name" value="PfkB_dom"/>
</dbReference>
<organism evidence="7 8">
    <name type="scientific">Thiocapsa imhoffii</name>
    <dbReference type="NCBI Taxonomy" id="382777"/>
    <lineage>
        <taxon>Bacteria</taxon>
        <taxon>Pseudomonadati</taxon>
        <taxon>Pseudomonadota</taxon>
        <taxon>Gammaproteobacteria</taxon>
        <taxon>Chromatiales</taxon>
        <taxon>Chromatiaceae</taxon>
        <taxon>Thiocapsa</taxon>
    </lineage>
</organism>
<evidence type="ECO:0000259" key="6">
    <source>
        <dbReference type="Pfam" id="PF00294"/>
    </source>
</evidence>
<dbReference type="Gene3D" id="3.40.1190.20">
    <property type="match status" value="1"/>
</dbReference>
<dbReference type="InterPro" id="IPR050306">
    <property type="entry name" value="PfkB_Carbo_kinase"/>
</dbReference>
<proteinExistence type="inferred from homology"/>
<dbReference type="InterPro" id="IPR029056">
    <property type="entry name" value="Ribokinase-like"/>
</dbReference>
<dbReference type="CDD" id="cd01167">
    <property type="entry name" value="bac_FRK"/>
    <property type="match status" value="1"/>
</dbReference>
<name>A0A9X1B7M3_9GAMM</name>
<evidence type="ECO:0000313" key="7">
    <source>
        <dbReference type="EMBL" id="MBK1643999.1"/>
    </source>
</evidence>
<dbReference type="GO" id="GO:0016301">
    <property type="term" value="F:kinase activity"/>
    <property type="evidence" value="ECO:0007669"/>
    <property type="project" value="UniProtKB-KW"/>
</dbReference>
<dbReference type="PANTHER" id="PTHR43085:SF1">
    <property type="entry name" value="PSEUDOURIDINE KINASE-RELATED"/>
    <property type="match status" value="1"/>
</dbReference>
<comment type="caution">
    <text evidence="7">The sequence shown here is derived from an EMBL/GenBank/DDBJ whole genome shotgun (WGS) entry which is preliminary data.</text>
</comment>
<evidence type="ECO:0000256" key="1">
    <source>
        <dbReference type="ARBA" id="ARBA00010688"/>
    </source>
</evidence>
<dbReference type="SUPFAM" id="SSF53613">
    <property type="entry name" value="Ribokinase-like"/>
    <property type="match status" value="1"/>
</dbReference>
<evidence type="ECO:0000256" key="3">
    <source>
        <dbReference type="ARBA" id="ARBA00022741"/>
    </source>
</evidence>
<comment type="similarity">
    <text evidence="1">Belongs to the carbohydrate kinase PfkB family.</text>
</comment>
<gene>
    <name evidence="7" type="ORF">CKO25_04875</name>
</gene>
<protein>
    <submittedName>
        <fullName evidence="7">Carbohydrate kinase</fullName>
    </submittedName>
</protein>